<dbReference type="GeneID" id="116161243"/>
<evidence type="ECO:0000259" key="6">
    <source>
        <dbReference type="SMART" id="SM00093"/>
    </source>
</evidence>
<dbReference type="InterPro" id="IPR042178">
    <property type="entry name" value="Serpin_sf_1"/>
</dbReference>
<accession>A0A1Y1LN54</accession>
<evidence type="ECO:0000256" key="2">
    <source>
        <dbReference type="ARBA" id="ARBA00022690"/>
    </source>
</evidence>
<feature type="domain" description="Serpin" evidence="6">
    <location>
        <begin position="33"/>
        <end position="383"/>
    </location>
</feature>
<feature type="signal peptide" evidence="5">
    <location>
        <begin position="1"/>
        <end position="16"/>
    </location>
</feature>
<dbReference type="Pfam" id="PF00079">
    <property type="entry name" value="Serpin"/>
    <property type="match status" value="1"/>
</dbReference>
<evidence type="ECO:0000256" key="3">
    <source>
        <dbReference type="ARBA" id="ARBA00022900"/>
    </source>
</evidence>
<reference evidence="7" key="1">
    <citation type="journal article" date="2016" name="Sci. Rep.">
        <title>Molecular characterization of firefly nuptial gifts: a multi-omics approach sheds light on postcopulatory sexual selection.</title>
        <authorList>
            <person name="Al-Wathiqui N."/>
            <person name="Fallon T.R."/>
            <person name="South A."/>
            <person name="Weng J.K."/>
            <person name="Lewis S.M."/>
        </authorList>
    </citation>
    <scope>NUCLEOTIDE SEQUENCE</scope>
</reference>
<evidence type="ECO:0000313" key="7">
    <source>
        <dbReference type="EMBL" id="JAV72437.1"/>
    </source>
</evidence>
<evidence type="ECO:0000256" key="5">
    <source>
        <dbReference type="SAM" id="SignalP"/>
    </source>
</evidence>
<sequence length="384" mass="42323">MNLLLLVGFVTVAAMADEDASAAFKDSVTSFSVKVYKEMAAASPGSFLVCPLSSELVLALVLNGARERTALQLANGISLPNDLPTTNKMVNAAVTQIQSDRSYTLKSVNKIFVSDDTTIKDTFAKTAQEIFESSVGTIDFKNKKASVDQVNAWAAENTENRINNLLTTQDVKDDTRMILLNAIYFQATWAKRFREQSTTQKPFYGSPNQVAMMEQTDNFDYFDHPNAQFLKMSYLGGSNIAMVVALPKDNNGLSKLEEQIEDTLSSKDFGYKKVHVLFPKFTMDTKIKMKPLLEKIGIIDLFKPTADLTNMSDSSLYVSEVVQKNYIEVNEKGTIAASATAAIAGVGAGYNPEKPIDFVADHPFIYYIVSPAGIMFVGRYYGPE</sequence>
<dbReference type="PANTHER" id="PTHR11461:SF211">
    <property type="entry name" value="GH10112P-RELATED"/>
    <property type="match status" value="1"/>
</dbReference>
<keyword evidence="3" id="KW-0722">Serine protease inhibitor</keyword>
<dbReference type="EMBL" id="GEZM01057120">
    <property type="protein sequence ID" value="JAV72437.1"/>
    <property type="molecule type" value="Transcribed_RNA"/>
</dbReference>
<dbReference type="Gene3D" id="2.30.39.10">
    <property type="entry name" value="Alpha-1-antitrypsin, domain 1"/>
    <property type="match status" value="1"/>
</dbReference>
<dbReference type="SMART" id="SM00093">
    <property type="entry name" value="SERPIN"/>
    <property type="match status" value="1"/>
</dbReference>
<dbReference type="KEGG" id="ppyr:116161243"/>
<dbReference type="InterPro" id="IPR000215">
    <property type="entry name" value="Serpin_fam"/>
</dbReference>
<dbReference type="InterPro" id="IPR023795">
    <property type="entry name" value="Serpin_CS"/>
</dbReference>
<dbReference type="OrthoDB" id="9518664at2759"/>
<evidence type="ECO:0000256" key="1">
    <source>
        <dbReference type="ARBA" id="ARBA00009500"/>
    </source>
</evidence>
<keyword evidence="2" id="KW-0646">Protease inhibitor</keyword>
<dbReference type="InterPro" id="IPR042185">
    <property type="entry name" value="Serpin_sf_2"/>
</dbReference>
<dbReference type="AlphaFoldDB" id="A0A1Y1LN54"/>
<dbReference type="InterPro" id="IPR023796">
    <property type="entry name" value="Serpin_dom"/>
</dbReference>
<dbReference type="SUPFAM" id="SSF56574">
    <property type="entry name" value="Serpins"/>
    <property type="match status" value="1"/>
</dbReference>
<feature type="chain" id="PRO_5012123908" description="Serpin domain-containing protein" evidence="5">
    <location>
        <begin position="17"/>
        <end position="384"/>
    </location>
</feature>
<dbReference type="GO" id="GO:0005615">
    <property type="term" value="C:extracellular space"/>
    <property type="evidence" value="ECO:0007669"/>
    <property type="project" value="InterPro"/>
</dbReference>
<evidence type="ECO:0000256" key="4">
    <source>
        <dbReference type="RuleBase" id="RU000411"/>
    </source>
</evidence>
<dbReference type="GO" id="GO:0004867">
    <property type="term" value="F:serine-type endopeptidase inhibitor activity"/>
    <property type="evidence" value="ECO:0007669"/>
    <property type="project" value="UniProtKB-KW"/>
</dbReference>
<protein>
    <recommendedName>
        <fullName evidence="6">Serpin domain-containing protein</fullName>
    </recommendedName>
</protein>
<dbReference type="PANTHER" id="PTHR11461">
    <property type="entry name" value="SERINE PROTEASE INHIBITOR, SERPIN"/>
    <property type="match status" value="1"/>
</dbReference>
<organism evidence="7">
    <name type="scientific">Photinus pyralis</name>
    <name type="common">Common eastern firefly</name>
    <name type="synonym">Lampyris pyralis</name>
    <dbReference type="NCBI Taxonomy" id="7054"/>
    <lineage>
        <taxon>Eukaryota</taxon>
        <taxon>Metazoa</taxon>
        <taxon>Ecdysozoa</taxon>
        <taxon>Arthropoda</taxon>
        <taxon>Hexapoda</taxon>
        <taxon>Insecta</taxon>
        <taxon>Pterygota</taxon>
        <taxon>Neoptera</taxon>
        <taxon>Endopterygota</taxon>
        <taxon>Coleoptera</taxon>
        <taxon>Polyphaga</taxon>
        <taxon>Elateriformia</taxon>
        <taxon>Elateroidea</taxon>
        <taxon>Lampyridae</taxon>
        <taxon>Lampyrinae</taxon>
        <taxon>Photinus</taxon>
    </lineage>
</organism>
<keyword evidence="5" id="KW-0732">Signal</keyword>
<dbReference type="Gene3D" id="3.30.497.10">
    <property type="entry name" value="Antithrombin, subunit I, domain 2"/>
    <property type="match status" value="1"/>
</dbReference>
<name>A0A1Y1LN54_PHOPY</name>
<proteinExistence type="inferred from homology"/>
<dbReference type="RefSeq" id="XP_031330387.1">
    <property type="nucleotide sequence ID" value="XM_031474527.1"/>
</dbReference>
<dbReference type="InterPro" id="IPR036186">
    <property type="entry name" value="Serpin_sf"/>
</dbReference>
<dbReference type="PROSITE" id="PS00284">
    <property type="entry name" value="SERPIN"/>
    <property type="match status" value="1"/>
</dbReference>
<comment type="similarity">
    <text evidence="1 4">Belongs to the serpin family.</text>
</comment>